<feature type="transmembrane region" description="Helical" evidence="1">
    <location>
        <begin position="26"/>
        <end position="49"/>
    </location>
</feature>
<keyword evidence="3" id="KW-1185">Reference proteome</keyword>
<organism evidence="2 3">
    <name type="scientific">Methylorubrum podarium</name>
    <dbReference type="NCBI Taxonomy" id="200476"/>
    <lineage>
        <taxon>Bacteria</taxon>
        <taxon>Pseudomonadati</taxon>
        <taxon>Pseudomonadota</taxon>
        <taxon>Alphaproteobacteria</taxon>
        <taxon>Hyphomicrobiales</taxon>
        <taxon>Methylobacteriaceae</taxon>
        <taxon>Methylorubrum</taxon>
    </lineage>
</organism>
<name>A0ABV1QQV4_9HYPH</name>
<protein>
    <submittedName>
        <fullName evidence="2">Uncharacterized protein</fullName>
    </submittedName>
</protein>
<dbReference type="EMBL" id="JBELQE010000091">
    <property type="protein sequence ID" value="MER2251792.1"/>
    <property type="molecule type" value="Genomic_DNA"/>
</dbReference>
<keyword evidence="1" id="KW-0812">Transmembrane</keyword>
<evidence type="ECO:0000256" key="1">
    <source>
        <dbReference type="SAM" id="Phobius"/>
    </source>
</evidence>
<evidence type="ECO:0000313" key="3">
    <source>
        <dbReference type="Proteomes" id="UP001480955"/>
    </source>
</evidence>
<evidence type="ECO:0000313" key="2">
    <source>
        <dbReference type="EMBL" id="MER2251792.1"/>
    </source>
</evidence>
<accession>A0ABV1QQV4</accession>
<keyword evidence="1" id="KW-0472">Membrane</keyword>
<comment type="caution">
    <text evidence="2">The sequence shown here is derived from an EMBL/GenBank/DDBJ whole genome shotgun (WGS) entry which is preliminary data.</text>
</comment>
<sequence length="74" mass="7919">MRPADFDSFGEPIAPPLREEPVASRMALRTGVGLFWALVVVIVAARAAYFDPNFAERYGSVAAVIGQIRAIVGA</sequence>
<gene>
    <name evidence="2" type="ORF">ABS772_17885</name>
</gene>
<dbReference type="Proteomes" id="UP001480955">
    <property type="component" value="Unassembled WGS sequence"/>
</dbReference>
<proteinExistence type="predicted"/>
<keyword evidence="1" id="KW-1133">Transmembrane helix</keyword>
<reference evidence="2 3" key="1">
    <citation type="submission" date="2024-06" db="EMBL/GenBank/DDBJ databases">
        <authorList>
            <person name="Campbell A.G."/>
        </authorList>
    </citation>
    <scope>NUCLEOTIDE SEQUENCE [LARGE SCALE GENOMIC DNA]</scope>
    <source>
        <strain evidence="2 3">EM12</strain>
    </source>
</reference>